<dbReference type="AlphaFoldDB" id="A0A653CQQ6"/>
<evidence type="ECO:0000313" key="2">
    <source>
        <dbReference type="Proteomes" id="UP000410492"/>
    </source>
</evidence>
<gene>
    <name evidence="1" type="ORF">CALMAC_LOCUS11082</name>
</gene>
<sequence length="129" mass="14892">MVEMEDKNGLLNLIENSNTVIVTEKSLRGCLVQDDLRKPEKIFLGQRSTKAKQVLLRVCFIFSKLLSDVRTYITVFFFDGLGCFQRLLGRNTYLPFTQQRLNEIGDISSSYRDVLYAATNHIPLRLENQ</sequence>
<dbReference type="EMBL" id="CAACVG010008545">
    <property type="protein sequence ID" value="VEN50250.1"/>
    <property type="molecule type" value="Genomic_DNA"/>
</dbReference>
<organism evidence="1 2">
    <name type="scientific">Callosobruchus maculatus</name>
    <name type="common">Southern cowpea weevil</name>
    <name type="synonym">Pulse bruchid</name>
    <dbReference type="NCBI Taxonomy" id="64391"/>
    <lineage>
        <taxon>Eukaryota</taxon>
        <taxon>Metazoa</taxon>
        <taxon>Ecdysozoa</taxon>
        <taxon>Arthropoda</taxon>
        <taxon>Hexapoda</taxon>
        <taxon>Insecta</taxon>
        <taxon>Pterygota</taxon>
        <taxon>Neoptera</taxon>
        <taxon>Endopterygota</taxon>
        <taxon>Coleoptera</taxon>
        <taxon>Polyphaga</taxon>
        <taxon>Cucujiformia</taxon>
        <taxon>Chrysomeloidea</taxon>
        <taxon>Chrysomelidae</taxon>
        <taxon>Bruchinae</taxon>
        <taxon>Bruchini</taxon>
        <taxon>Callosobruchus</taxon>
    </lineage>
</organism>
<dbReference type="OrthoDB" id="10622485at2759"/>
<accession>A0A653CQQ6</accession>
<dbReference type="Proteomes" id="UP000410492">
    <property type="component" value="Unassembled WGS sequence"/>
</dbReference>
<evidence type="ECO:0000313" key="1">
    <source>
        <dbReference type="EMBL" id="VEN50250.1"/>
    </source>
</evidence>
<protein>
    <submittedName>
        <fullName evidence="1">Uncharacterized protein</fullName>
    </submittedName>
</protein>
<name>A0A653CQQ6_CALMS</name>
<keyword evidence="2" id="KW-1185">Reference proteome</keyword>
<reference evidence="1 2" key="1">
    <citation type="submission" date="2019-01" db="EMBL/GenBank/DDBJ databases">
        <authorList>
            <person name="Sayadi A."/>
        </authorList>
    </citation>
    <scope>NUCLEOTIDE SEQUENCE [LARGE SCALE GENOMIC DNA]</scope>
</reference>
<proteinExistence type="predicted"/>